<reference evidence="1 2" key="1">
    <citation type="submission" date="2013-11" db="EMBL/GenBank/DDBJ databases">
        <title>Complete genome sequence of Clostridum sp. M2/40.</title>
        <authorList>
            <person name="Wibberg D."/>
            <person name="Puehler A."/>
            <person name="Schlueter A."/>
        </authorList>
    </citation>
    <scope>NUCLEOTIDE SEQUENCE [LARGE SCALE GENOMIC DNA]</scope>
    <source>
        <strain evidence="2">M2/40</strain>
    </source>
</reference>
<dbReference type="KEGG" id="clt:CM240_0586"/>
<sequence length="284" mass="31340">MRSNFSLENSFSIIDAMVNDSRFEILEYPMLNGGNSLESAIAFKYMKDSNIKLRQVRILLNDSAVKLESGSLSFLKGDIDIASKIGGVLGIGKKFISSKLNKESMIKPVYTGSGAIYLEPSFNHYLLLELDDEEIIVEPGMFYCCENSVNVSTAILNSVSSSLFSNEQIFQTKLSGSGIVVLESPVPANEIMKFRLCDDFLKIDGNFSFLRTEDVELTVEKSTKTFIGSAASGEGLLNVFSGTGEVWLMPTKSVYDDLEKEGHKLMITPSKSYGKDVENTTDDE</sequence>
<dbReference type="SUPFAM" id="SSF51219">
    <property type="entry name" value="TRAP-like"/>
    <property type="match status" value="1"/>
</dbReference>
<evidence type="ECO:0000313" key="2">
    <source>
        <dbReference type="Proteomes" id="UP000019426"/>
    </source>
</evidence>
<dbReference type="EMBL" id="HG917868">
    <property type="protein sequence ID" value="CDM67751.1"/>
    <property type="molecule type" value="Genomic_DNA"/>
</dbReference>
<dbReference type="PANTHER" id="PTHR38074">
    <property type="entry name" value="ALTERED INHERITANCE OF MITOCHONDRIA PROTEIN 24, MITOCHONDRIAL"/>
    <property type="match status" value="1"/>
</dbReference>
<dbReference type="Gene3D" id="3.60.160.10">
    <property type="entry name" value="Mitochondrial biogenesis AIM24"/>
    <property type="match status" value="1"/>
</dbReference>
<dbReference type="OrthoDB" id="9779518at2"/>
<dbReference type="AlphaFoldDB" id="W6RT08"/>
<dbReference type="eggNOG" id="COG2013">
    <property type="taxonomic scope" value="Bacteria"/>
</dbReference>
<dbReference type="HOGENOM" id="CLU_040551_2_0_9"/>
<protein>
    <submittedName>
        <fullName evidence="1">HTH DNA-binding protein</fullName>
    </submittedName>
</protein>
<name>W6RT08_9CLOT</name>
<accession>W6RT08</accession>
<gene>
    <name evidence="1" type="ORF">CM240_0586</name>
</gene>
<dbReference type="Proteomes" id="UP000019426">
    <property type="component" value="Chromosome M2/40_rep1"/>
</dbReference>
<dbReference type="GO" id="GO:0003677">
    <property type="term" value="F:DNA binding"/>
    <property type="evidence" value="ECO:0007669"/>
    <property type="project" value="UniProtKB-KW"/>
</dbReference>
<dbReference type="STRING" id="1216932.CM240_0586"/>
<proteinExistence type="predicted"/>
<dbReference type="Pfam" id="PF01987">
    <property type="entry name" value="AIM24"/>
    <property type="match status" value="1"/>
</dbReference>
<dbReference type="RefSeq" id="WP_044036281.1">
    <property type="nucleotide sequence ID" value="NZ_HG917868.1"/>
</dbReference>
<organism evidence="1 2">
    <name type="scientific">Clostridium bornimense</name>
    <dbReference type="NCBI Taxonomy" id="1216932"/>
    <lineage>
        <taxon>Bacteria</taxon>
        <taxon>Bacillati</taxon>
        <taxon>Bacillota</taxon>
        <taxon>Clostridia</taxon>
        <taxon>Eubacteriales</taxon>
        <taxon>Clostridiaceae</taxon>
        <taxon>Clostridium</taxon>
    </lineage>
</organism>
<keyword evidence="2" id="KW-1185">Reference proteome</keyword>
<keyword evidence="1" id="KW-0238">DNA-binding</keyword>
<dbReference type="PANTHER" id="PTHR38074:SF1">
    <property type="entry name" value="ALTERED INHERITANCE OF MITOCHONDRIA PROTEIN 24, MITOCHONDRIAL"/>
    <property type="match status" value="1"/>
</dbReference>
<dbReference type="InterPro" id="IPR036983">
    <property type="entry name" value="AIM24_sf"/>
</dbReference>
<dbReference type="PATRIC" id="fig|1216932.3.peg.573"/>
<dbReference type="InterPro" id="IPR002838">
    <property type="entry name" value="AIM24"/>
</dbReference>
<evidence type="ECO:0000313" key="1">
    <source>
        <dbReference type="EMBL" id="CDM67751.1"/>
    </source>
</evidence>
<dbReference type="InterPro" id="IPR016031">
    <property type="entry name" value="Trp_RNA-bd_attenuator-like_dom"/>
</dbReference>